<accession>A0A426TUR4</accession>
<sequence length="239" mass="25690">MTDAAEALLLTTAMDWGLHLTTQQLAQFAAYAAALVRWNEHTNLTTITQREAIYVRHFLDSLALAPHLGRKPTSLVDLGSGAGFPGLPLKLVYPELTLLLVDSVGKKTAFLQHVVAHLGLEGVRVVTGRAEELGHDPGERERHSLVTARAVADLRVLVEYAMPLLHLGGRLIAPKGRDAAHEADAAAVALAQLGGSLNAIVPVQLPGLDPRALIVIEKISPTPSRYPRPNGIPVRRPLK</sequence>
<dbReference type="SUPFAM" id="SSF53335">
    <property type="entry name" value="S-adenosyl-L-methionine-dependent methyltransferases"/>
    <property type="match status" value="1"/>
</dbReference>
<dbReference type="FunFam" id="3.40.50.150:FF:000041">
    <property type="entry name" value="Ribosomal RNA small subunit methyltransferase G"/>
    <property type="match status" value="1"/>
</dbReference>
<comment type="caution">
    <text evidence="7">The sequence shown here is derived from an EMBL/GenBank/DDBJ whole genome shotgun (WGS) entry which is preliminary data.</text>
</comment>
<evidence type="ECO:0000313" key="7">
    <source>
        <dbReference type="EMBL" id="RRR68995.1"/>
    </source>
</evidence>
<dbReference type="NCBIfam" id="TIGR00138">
    <property type="entry name" value="rsmG_gidB"/>
    <property type="match status" value="1"/>
</dbReference>
<feature type="binding site" evidence="6">
    <location>
        <position position="84"/>
    </location>
    <ligand>
        <name>S-adenosyl-L-methionine</name>
        <dbReference type="ChEBI" id="CHEBI:59789"/>
    </ligand>
</feature>
<dbReference type="GO" id="GO:0005829">
    <property type="term" value="C:cytosol"/>
    <property type="evidence" value="ECO:0007669"/>
    <property type="project" value="TreeGrafter"/>
</dbReference>
<evidence type="ECO:0000256" key="5">
    <source>
        <dbReference type="ARBA" id="ARBA00022691"/>
    </source>
</evidence>
<feature type="binding site" evidence="6">
    <location>
        <begin position="130"/>
        <end position="131"/>
    </location>
    <ligand>
        <name>S-adenosyl-L-methionine</name>
        <dbReference type="ChEBI" id="CHEBI:59789"/>
    </ligand>
</feature>
<evidence type="ECO:0000256" key="6">
    <source>
        <dbReference type="HAMAP-Rule" id="MF_00074"/>
    </source>
</evidence>
<evidence type="ECO:0000313" key="8">
    <source>
        <dbReference type="Proteomes" id="UP000280307"/>
    </source>
</evidence>
<dbReference type="Pfam" id="PF02527">
    <property type="entry name" value="GidB"/>
    <property type="match status" value="1"/>
</dbReference>
<keyword evidence="1 6" id="KW-0963">Cytoplasm</keyword>
<evidence type="ECO:0000256" key="2">
    <source>
        <dbReference type="ARBA" id="ARBA00022552"/>
    </source>
</evidence>
<comment type="function">
    <text evidence="6">Specifically methylates the N7 position of a guanine in 16S rRNA.</text>
</comment>
<dbReference type="PANTHER" id="PTHR31760">
    <property type="entry name" value="S-ADENOSYL-L-METHIONINE-DEPENDENT METHYLTRANSFERASES SUPERFAMILY PROTEIN"/>
    <property type="match status" value="1"/>
</dbReference>
<proteinExistence type="inferred from homology"/>
<feature type="binding site" evidence="6">
    <location>
        <position position="79"/>
    </location>
    <ligand>
        <name>S-adenosyl-L-methionine</name>
        <dbReference type="ChEBI" id="CHEBI:59789"/>
    </ligand>
</feature>
<dbReference type="PIRSF" id="PIRSF003078">
    <property type="entry name" value="GidB"/>
    <property type="match status" value="1"/>
</dbReference>
<dbReference type="HAMAP" id="MF_00074">
    <property type="entry name" value="16SrRNA_methyltr_G"/>
    <property type="match status" value="1"/>
</dbReference>
<comment type="caution">
    <text evidence="6">Lacks conserved residue(s) required for the propagation of feature annotation.</text>
</comment>
<dbReference type="GO" id="GO:0070043">
    <property type="term" value="F:rRNA (guanine-N7-)-methyltransferase activity"/>
    <property type="evidence" value="ECO:0007669"/>
    <property type="project" value="UniProtKB-UniRule"/>
</dbReference>
<dbReference type="EC" id="2.1.1.-" evidence="6"/>
<keyword evidence="3 6" id="KW-0489">Methyltransferase</keyword>
<dbReference type="InterPro" id="IPR029063">
    <property type="entry name" value="SAM-dependent_MTases_sf"/>
</dbReference>
<reference evidence="7 8" key="1">
    <citation type="submission" date="2018-12" db="EMBL/GenBank/DDBJ databases">
        <title>Genome Sequence of Candidatus Viridilinea halotolerans isolated from saline sulfide-rich spring.</title>
        <authorList>
            <person name="Grouzdev D.S."/>
            <person name="Burganskaya E.I."/>
            <person name="Krutkina M.S."/>
            <person name="Sukhacheva M.V."/>
            <person name="Gorlenko V.M."/>
        </authorList>
    </citation>
    <scope>NUCLEOTIDE SEQUENCE [LARGE SCALE GENOMIC DNA]</scope>
    <source>
        <strain evidence="7">Chok-6</strain>
    </source>
</reference>
<dbReference type="InterPro" id="IPR003682">
    <property type="entry name" value="rRNA_ssu_MeTfrase_G"/>
</dbReference>
<organism evidence="7 8">
    <name type="scientific">Candidatus Viridilinea halotolerans</name>
    <dbReference type="NCBI Taxonomy" id="2491704"/>
    <lineage>
        <taxon>Bacteria</taxon>
        <taxon>Bacillati</taxon>
        <taxon>Chloroflexota</taxon>
        <taxon>Chloroflexia</taxon>
        <taxon>Chloroflexales</taxon>
        <taxon>Chloroflexineae</taxon>
        <taxon>Oscillochloridaceae</taxon>
        <taxon>Candidatus Viridilinea</taxon>
    </lineage>
</organism>
<evidence type="ECO:0000256" key="3">
    <source>
        <dbReference type="ARBA" id="ARBA00022603"/>
    </source>
</evidence>
<evidence type="ECO:0000256" key="4">
    <source>
        <dbReference type="ARBA" id="ARBA00022679"/>
    </source>
</evidence>
<keyword evidence="5 6" id="KW-0949">S-adenosyl-L-methionine</keyword>
<dbReference type="EMBL" id="RSAS01000678">
    <property type="protein sequence ID" value="RRR68995.1"/>
    <property type="molecule type" value="Genomic_DNA"/>
</dbReference>
<comment type="similarity">
    <text evidence="6">Belongs to the methyltransferase superfamily. RNA methyltransferase RsmG family.</text>
</comment>
<dbReference type="Gene3D" id="3.40.50.150">
    <property type="entry name" value="Vaccinia Virus protein VP39"/>
    <property type="match status" value="1"/>
</dbReference>
<keyword evidence="2 6" id="KW-0698">rRNA processing</keyword>
<protein>
    <recommendedName>
        <fullName evidence="6">Ribosomal RNA small subunit methyltransferase G</fullName>
        <ecNumber evidence="6">2.1.1.-</ecNumber>
    </recommendedName>
    <alternativeName>
        <fullName evidence="6">16S rRNA 7-methylguanosine methyltransferase</fullName>
        <shortName evidence="6">16S rRNA m7G methyltransferase</shortName>
    </alternativeName>
</protein>
<evidence type="ECO:0000256" key="1">
    <source>
        <dbReference type="ARBA" id="ARBA00022490"/>
    </source>
</evidence>
<feature type="binding site" evidence="6">
    <location>
        <position position="149"/>
    </location>
    <ligand>
        <name>S-adenosyl-L-methionine</name>
        <dbReference type="ChEBI" id="CHEBI:59789"/>
    </ligand>
</feature>
<dbReference type="AlphaFoldDB" id="A0A426TUR4"/>
<gene>
    <name evidence="6 7" type="primary">rsmG</name>
    <name evidence="7" type="ORF">EI684_16740</name>
</gene>
<dbReference type="PANTHER" id="PTHR31760:SF0">
    <property type="entry name" value="S-ADENOSYL-L-METHIONINE-DEPENDENT METHYLTRANSFERASES SUPERFAMILY PROTEIN"/>
    <property type="match status" value="1"/>
</dbReference>
<name>A0A426TUR4_9CHLR</name>
<comment type="subcellular location">
    <subcellularLocation>
        <location evidence="6">Cytoplasm</location>
    </subcellularLocation>
</comment>
<keyword evidence="4 6" id="KW-0808">Transferase</keyword>
<dbReference type="Proteomes" id="UP000280307">
    <property type="component" value="Unassembled WGS sequence"/>
</dbReference>